<evidence type="ECO:0000313" key="2">
    <source>
        <dbReference type="EMBL" id="ROW02983.1"/>
    </source>
</evidence>
<feature type="region of interest" description="Disordered" evidence="1">
    <location>
        <begin position="280"/>
        <end position="326"/>
    </location>
</feature>
<comment type="caution">
    <text evidence="2">The sequence shown here is derived from an EMBL/GenBank/DDBJ whole genome shotgun (WGS) entry which is preliminary data.</text>
</comment>
<keyword evidence="3" id="KW-1185">Reference proteome</keyword>
<dbReference type="EMBL" id="LKEA01000016">
    <property type="protein sequence ID" value="ROW02983.1"/>
    <property type="molecule type" value="Genomic_DNA"/>
</dbReference>
<evidence type="ECO:0000256" key="1">
    <source>
        <dbReference type="SAM" id="MobiDB-lite"/>
    </source>
</evidence>
<reference evidence="2 3" key="1">
    <citation type="submission" date="2015-09" db="EMBL/GenBank/DDBJ databases">
        <title>Host preference determinants of Valsa canker pathogens revealed by comparative genomics.</title>
        <authorList>
            <person name="Yin Z."/>
            <person name="Huang L."/>
        </authorList>
    </citation>
    <scope>NUCLEOTIDE SEQUENCE [LARGE SCALE GENOMIC DNA]</scope>
    <source>
        <strain evidence="2 3">03-1</strain>
    </source>
</reference>
<organism evidence="2 3">
    <name type="scientific">Cytospora schulzeri</name>
    <dbReference type="NCBI Taxonomy" id="448051"/>
    <lineage>
        <taxon>Eukaryota</taxon>
        <taxon>Fungi</taxon>
        <taxon>Dikarya</taxon>
        <taxon>Ascomycota</taxon>
        <taxon>Pezizomycotina</taxon>
        <taxon>Sordariomycetes</taxon>
        <taxon>Sordariomycetidae</taxon>
        <taxon>Diaporthales</taxon>
        <taxon>Cytosporaceae</taxon>
        <taxon>Cytospora</taxon>
    </lineage>
</organism>
<dbReference type="OrthoDB" id="5386595at2759"/>
<name>A0A423WHU9_9PEZI</name>
<sequence>MSMIKPLRWSPRALLGVQLPHLFRKPKSPQEWIGPSNERVPLDAHEQHMYITRLQKSFKKDILTRYGINQRPAECTNKFWSILTGEWVPESWIHPTHIYPPALGSMLREEIMGPGPVWQGNNGLMLPKPIKKALDDWALTIVPDDVASTSKDMDYRWKVVDPSNEGLRVQVYPKYQYATELMGVDIDGRLLAFRGNARPLSAILYFHCCCAIWKRTCLQNPDISDVDEFSEIFLGAMKELWGEKMVNYTHGQITMVFKPRKEGELRNEITTRDSSYDMEVKQVKREKPKKFKREEAKKVRSDKKDKYDKYDRNDRSERYARNGTSDWDTFVRQANNHMS</sequence>
<gene>
    <name evidence="2" type="ORF">VMCG_05717</name>
</gene>
<dbReference type="Proteomes" id="UP000283895">
    <property type="component" value="Unassembled WGS sequence"/>
</dbReference>
<protein>
    <recommendedName>
        <fullName evidence="4">HNH nuclease domain-containing protein</fullName>
    </recommendedName>
</protein>
<feature type="compositionally biased region" description="Basic and acidic residues" evidence="1">
    <location>
        <begin position="292"/>
        <end position="320"/>
    </location>
</feature>
<proteinExistence type="predicted"/>
<dbReference type="STRING" id="356882.A0A423WHU9"/>
<dbReference type="AlphaFoldDB" id="A0A423WHU9"/>
<evidence type="ECO:0000313" key="3">
    <source>
        <dbReference type="Proteomes" id="UP000283895"/>
    </source>
</evidence>
<evidence type="ECO:0008006" key="4">
    <source>
        <dbReference type="Google" id="ProtNLM"/>
    </source>
</evidence>
<accession>A0A423WHU9</accession>